<dbReference type="AlphaFoldDB" id="A0A233V5A8"/>
<feature type="binding site" evidence="4">
    <location>
        <begin position="152"/>
        <end position="154"/>
    </location>
    <ligand>
        <name>D-glyceraldehyde 3-phosphate</name>
        <dbReference type="ChEBI" id="CHEBI:59776"/>
    </ligand>
</feature>
<dbReference type="InterPro" id="IPR020831">
    <property type="entry name" value="GlycerAld/Erythrose_P_DH"/>
</dbReference>
<dbReference type="Pfam" id="PF02800">
    <property type="entry name" value="Gp_dh_C"/>
    <property type="match status" value="1"/>
</dbReference>
<organism evidence="10 11">
    <name type="scientific">Finegoldia magna</name>
    <name type="common">Peptostreptococcus magnus</name>
    <dbReference type="NCBI Taxonomy" id="1260"/>
    <lineage>
        <taxon>Bacteria</taxon>
        <taxon>Bacillati</taxon>
        <taxon>Bacillota</taxon>
        <taxon>Tissierellia</taxon>
        <taxon>Tissierellales</taxon>
        <taxon>Peptoniphilaceae</taxon>
        <taxon>Finegoldia</taxon>
    </lineage>
</organism>
<dbReference type="GeneID" id="60840195"/>
<keyword evidence="5" id="KW-0547">Nucleotide-binding</keyword>
<dbReference type="GO" id="GO:0006006">
    <property type="term" value="P:glucose metabolic process"/>
    <property type="evidence" value="ECO:0007669"/>
    <property type="project" value="InterPro"/>
</dbReference>
<proteinExistence type="inferred from homology"/>
<evidence type="ECO:0000256" key="5">
    <source>
        <dbReference type="PIRSR" id="PIRSR000149-3"/>
    </source>
</evidence>
<evidence type="ECO:0000313" key="11">
    <source>
        <dbReference type="Proteomes" id="UP000215413"/>
    </source>
</evidence>
<evidence type="ECO:0000256" key="4">
    <source>
        <dbReference type="PIRSR" id="PIRSR000149-2"/>
    </source>
</evidence>
<dbReference type="Gene3D" id="3.40.50.720">
    <property type="entry name" value="NAD(P)-binding Rossmann-like Domain"/>
    <property type="match status" value="1"/>
</dbReference>
<dbReference type="FunFam" id="3.40.50.720:FF:000001">
    <property type="entry name" value="Glyceraldehyde-3-phosphate dehydrogenase"/>
    <property type="match status" value="1"/>
</dbReference>
<dbReference type="InterPro" id="IPR006424">
    <property type="entry name" value="Glyceraldehyde-3-P_DH_1"/>
</dbReference>
<feature type="domain" description="Glyceraldehyde 3-phosphate dehydrogenase NAD(P) binding" evidence="9">
    <location>
        <begin position="1"/>
        <end position="153"/>
    </location>
</feature>
<dbReference type="CDD" id="cd05214">
    <property type="entry name" value="GAPDH_I_N"/>
    <property type="match status" value="1"/>
</dbReference>
<feature type="active site" description="Nucleophile" evidence="3">
    <location>
        <position position="153"/>
    </location>
</feature>
<dbReference type="GO" id="GO:0016620">
    <property type="term" value="F:oxidoreductase activity, acting on the aldehyde or oxo group of donors, NAD or NADP as acceptor"/>
    <property type="evidence" value="ECO:0007669"/>
    <property type="project" value="InterPro"/>
</dbReference>
<feature type="site" description="Activates thiol group during catalysis" evidence="6">
    <location>
        <position position="180"/>
    </location>
</feature>
<dbReference type="PRINTS" id="PR00078">
    <property type="entry name" value="G3PDHDRGNASE"/>
</dbReference>
<dbReference type="NCBIfam" id="TIGR01534">
    <property type="entry name" value="GAPDH-I"/>
    <property type="match status" value="1"/>
</dbReference>
<name>A0A233V5A8_FINMA</name>
<comment type="caution">
    <text evidence="10">The sequence shown here is derived from an EMBL/GenBank/DDBJ whole genome shotgun (WGS) entry which is preliminary data.</text>
</comment>
<comment type="similarity">
    <text evidence="1 7">Belongs to the glyceraldehyde-3-phosphate dehydrogenase family.</text>
</comment>
<evidence type="ECO:0000256" key="1">
    <source>
        <dbReference type="ARBA" id="ARBA00007406"/>
    </source>
</evidence>
<reference evidence="11" key="1">
    <citation type="submission" date="2017-04" db="EMBL/GenBank/DDBJ databases">
        <title>Finegoldia magna isolated from orthopedic joint implant-associated infections.</title>
        <authorList>
            <person name="Bjorklund S."/>
            <person name="Bruggemann H."/>
            <person name="Jensen A."/>
            <person name="Hellmark B."/>
            <person name="Soderquist B."/>
        </authorList>
    </citation>
    <scope>NUCLEOTIDE SEQUENCE [LARGE SCALE GENOMIC DNA]</scope>
    <source>
        <strain evidence="11">CCUG 54800</strain>
    </source>
</reference>
<protein>
    <recommendedName>
        <fullName evidence="8">Glyceraldehyde-3-phosphate dehydrogenase</fullName>
        <ecNumber evidence="8">1.2.1.-</ecNumber>
    </recommendedName>
</protein>
<dbReference type="Pfam" id="PF00044">
    <property type="entry name" value="Gp_dh_N"/>
    <property type="match status" value="1"/>
</dbReference>
<dbReference type="SMART" id="SM00846">
    <property type="entry name" value="Gp_dh_N"/>
    <property type="match status" value="1"/>
</dbReference>
<feature type="binding site" evidence="5">
    <location>
        <position position="315"/>
    </location>
    <ligand>
        <name>NAD(+)</name>
        <dbReference type="ChEBI" id="CHEBI:57540"/>
    </ligand>
</feature>
<dbReference type="SUPFAM" id="SSF51735">
    <property type="entry name" value="NAD(P)-binding Rossmann-fold domains"/>
    <property type="match status" value="1"/>
</dbReference>
<dbReference type="InterPro" id="IPR020829">
    <property type="entry name" value="GlycerAld_3-P_DH_cat"/>
</dbReference>
<feature type="binding site" evidence="5">
    <location>
        <position position="121"/>
    </location>
    <ligand>
        <name>NAD(+)</name>
        <dbReference type="ChEBI" id="CHEBI:57540"/>
    </ligand>
</feature>
<dbReference type="EMBL" id="NDYC01000019">
    <property type="protein sequence ID" value="OXZ27586.1"/>
    <property type="molecule type" value="Genomic_DNA"/>
</dbReference>
<dbReference type="PROSITE" id="PS00071">
    <property type="entry name" value="GAPDH"/>
    <property type="match status" value="1"/>
</dbReference>
<dbReference type="Proteomes" id="UP000215413">
    <property type="component" value="Unassembled WGS sequence"/>
</dbReference>
<dbReference type="CDD" id="cd18126">
    <property type="entry name" value="GAPDH_I_C"/>
    <property type="match status" value="1"/>
</dbReference>
<dbReference type="Gene3D" id="3.30.360.10">
    <property type="entry name" value="Dihydrodipicolinate Reductase, domain 2"/>
    <property type="match status" value="1"/>
</dbReference>
<dbReference type="InterPro" id="IPR020830">
    <property type="entry name" value="GlycerAld_3-P_DH_AS"/>
</dbReference>
<dbReference type="PANTHER" id="PTHR43148">
    <property type="entry name" value="GLYCERALDEHYDE-3-PHOSPHATE DEHYDROGENASE 2"/>
    <property type="match status" value="1"/>
</dbReference>
<dbReference type="SUPFAM" id="SSF55347">
    <property type="entry name" value="Glyceraldehyde-3-phosphate dehydrogenase-like, C-terminal domain"/>
    <property type="match status" value="1"/>
</dbReference>
<gene>
    <name evidence="10" type="ORF">B9N49_04470</name>
</gene>
<feature type="binding site" evidence="5">
    <location>
        <position position="79"/>
    </location>
    <ligand>
        <name>NAD(+)</name>
        <dbReference type="ChEBI" id="CHEBI:57540"/>
    </ligand>
</feature>
<dbReference type="GO" id="GO:0051287">
    <property type="term" value="F:NAD binding"/>
    <property type="evidence" value="ECO:0007669"/>
    <property type="project" value="InterPro"/>
</dbReference>
<evidence type="ECO:0000256" key="3">
    <source>
        <dbReference type="PIRSR" id="PIRSR000149-1"/>
    </source>
</evidence>
<dbReference type="InterPro" id="IPR020828">
    <property type="entry name" value="GlycerAld_3-P_DH_NAD(P)-bd"/>
</dbReference>
<keyword evidence="5" id="KW-0520">NAD</keyword>
<dbReference type="PIRSF" id="PIRSF000149">
    <property type="entry name" value="GAP_DH"/>
    <property type="match status" value="1"/>
</dbReference>
<feature type="binding site" evidence="5">
    <location>
        <begin position="10"/>
        <end position="11"/>
    </location>
    <ligand>
        <name>NAD(+)</name>
        <dbReference type="ChEBI" id="CHEBI:57540"/>
    </ligand>
</feature>
<sequence>MKVAISGFGRIGRDVTRILIQKNDPDLELVALNITSDLKTNAHLLKYDSIYRTFEKDVEVLADDKIKIGDREITVVNNRNPEELPWKELGVDLVIDSTGAFKDKEGLSKHIKAGAKKVLLTAPGKSDVKMIVVGVNDKEYDPENDDIISNASCTTNCLAPVAKVLDDEFGIEKGLMTTIHAYTNDQNIQDAHHKDLRRARAAALSMIPTTTGAAKAVGKVLPQLEGKMTGLAVRVPTPTGSITDLTVLLGKEVTKEDINNAMKKASEGELKGILGYSEDQLVSSDIIGDERSSIFDADMTYALGNMVKIASWYDNEWGYSSRVFDLAKIIATR</sequence>
<dbReference type="RefSeq" id="WP_094205702.1">
    <property type="nucleotide sequence ID" value="NZ_BAAAWC010000045.1"/>
</dbReference>
<evidence type="ECO:0000256" key="6">
    <source>
        <dbReference type="PIRSR" id="PIRSR000149-4"/>
    </source>
</evidence>
<feature type="binding site" evidence="4">
    <location>
        <begin position="211"/>
        <end position="212"/>
    </location>
    <ligand>
        <name>D-glyceraldehyde 3-phosphate</name>
        <dbReference type="ChEBI" id="CHEBI:59776"/>
    </ligand>
</feature>
<evidence type="ECO:0000256" key="8">
    <source>
        <dbReference type="RuleBase" id="RU361160"/>
    </source>
</evidence>
<dbReference type="FunFam" id="3.30.360.10:FF:000002">
    <property type="entry name" value="Glyceraldehyde-3-phosphate dehydrogenase"/>
    <property type="match status" value="1"/>
</dbReference>
<feature type="binding site" evidence="4">
    <location>
        <position position="183"/>
    </location>
    <ligand>
        <name>D-glyceraldehyde 3-phosphate</name>
        <dbReference type="ChEBI" id="CHEBI:59776"/>
    </ligand>
</feature>
<evidence type="ECO:0000259" key="9">
    <source>
        <dbReference type="SMART" id="SM00846"/>
    </source>
</evidence>
<dbReference type="EC" id="1.2.1.-" evidence="8"/>
<evidence type="ECO:0000256" key="7">
    <source>
        <dbReference type="RuleBase" id="RU000397"/>
    </source>
</evidence>
<feature type="binding site" evidence="4">
    <location>
        <position position="234"/>
    </location>
    <ligand>
        <name>D-glyceraldehyde 3-phosphate</name>
        <dbReference type="ChEBI" id="CHEBI:59776"/>
    </ligand>
</feature>
<accession>A0A233V5A8</accession>
<dbReference type="GO" id="GO:0050661">
    <property type="term" value="F:NADP binding"/>
    <property type="evidence" value="ECO:0007669"/>
    <property type="project" value="InterPro"/>
</dbReference>
<keyword evidence="2 8" id="KW-0560">Oxidoreductase</keyword>
<evidence type="ECO:0000313" key="10">
    <source>
        <dbReference type="EMBL" id="OXZ27586.1"/>
    </source>
</evidence>
<dbReference type="InterPro" id="IPR036291">
    <property type="entry name" value="NAD(P)-bd_dom_sf"/>
</dbReference>
<evidence type="ECO:0000256" key="2">
    <source>
        <dbReference type="ARBA" id="ARBA00023002"/>
    </source>
</evidence>